<evidence type="ECO:0000313" key="1">
    <source>
        <dbReference type="EMBL" id="WPY00789.1"/>
    </source>
</evidence>
<organism evidence="1 2">
    <name type="scientific">Candidatus Trichorickettsia mobilis</name>
    <dbReference type="NCBI Taxonomy" id="1346319"/>
    <lineage>
        <taxon>Bacteria</taxon>
        <taxon>Pseudomonadati</taxon>
        <taxon>Pseudomonadota</taxon>
        <taxon>Alphaproteobacteria</taxon>
        <taxon>Rickettsiales</taxon>
        <taxon>Rickettsiaceae</taxon>
        <taxon>Rickettsieae</taxon>
        <taxon>Candidatus Trichorickettsia</taxon>
    </lineage>
</organism>
<dbReference type="Proteomes" id="UP001326613">
    <property type="component" value="Chromosome"/>
</dbReference>
<name>A0ABZ0UV41_9RICK</name>
<dbReference type="EMBL" id="CP112932">
    <property type="protein sequence ID" value="WPY00789.1"/>
    <property type="molecule type" value="Genomic_DNA"/>
</dbReference>
<proteinExistence type="predicted"/>
<accession>A0ABZ0UV41</accession>
<evidence type="ECO:0000313" key="2">
    <source>
        <dbReference type="Proteomes" id="UP001326613"/>
    </source>
</evidence>
<keyword evidence="2" id="KW-1185">Reference proteome</keyword>
<protein>
    <submittedName>
        <fullName evidence="1">Uncharacterized protein</fullName>
    </submittedName>
</protein>
<gene>
    <name evidence="1" type="ORF">Trichorick_00676</name>
</gene>
<reference evidence="1 2" key="1">
    <citation type="submission" date="2022-10" db="EMBL/GenBank/DDBJ databases">
        <title>Host association and intracellularity evolved multiple times independently in the Rickettsiales.</title>
        <authorList>
            <person name="Castelli M."/>
            <person name="Nardi T."/>
            <person name="Gammuto L."/>
            <person name="Bellinzona G."/>
            <person name="Sabaneyeva E."/>
            <person name="Potekhin A."/>
            <person name="Serra V."/>
            <person name="Petroni G."/>
            <person name="Sassera D."/>
        </authorList>
    </citation>
    <scope>NUCLEOTIDE SEQUENCE [LARGE SCALE GENOMIC DNA]</scope>
    <source>
        <strain evidence="1 2">Kr 154-4</strain>
    </source>
</reference>
<sequence length="653" mass="74120">MQQILDSTDLFEITTRTIQELMKIARCHHPEPELVLKIFASNKVKKISLDILKQDFIRHLTADFIDKFFALDKIVNCGLHHFIAVIKKTNNTDTIKKVLYSLKPWDSSVYTIVTQIIDKHPNLALEYLQRAPIVTLDDMQDMISCYNSEFIYKVIDITAAHCSYSILENCFQYNVISLSPTQRNNNHLKKLITVKNLDGLPLININEYQAKLWDKYSADPEMMQYLREHGFRHNKQEITKETVEKVKEVVKAKEIVTNPQSAHTRSVEEEKQLAKLKQQFPDLNIEQAISEIGACINELKTNANAPKQSITFDGDSIAVGIRTVDSSKTVTTTLKIADALTLANRAFDGLVAAVHLGTPDATKILALVWQKLHQQEVASKKPYYYTSDLIKALAQIACEYVKVGQEIEFNASCVGGSLNILLDLSKTHELLTSSTNQPQIPRINKVDFSQYIIEEVMPNFDQGLLKVILDRIAKSDNTDGMEWRYEQALRAILNQSLYKFKLLQFGEAHRVPDDEDFIIVAELLPTIPQIYASSTVEETTVGIERLKNSICNSFKQIFKLEATHQAEITKNTVAHLTERLKTLISKFMNDTSEPSQIVKEVSKYLTDHEVNLDDFNKYGLNLVEQVEAFFTSLYAANDPSGLIGGTMTYDLES</sequence>